<feature type="region of interest" description="Disordered" evidence="10">
    <location>
        <begin position="297"/>
        <end position="366"/>
    </location>
</feature>
<dbReference type="InParanoid" id="A0A0H2R239"/>
<evidence type="ECO:0000256" key="7">
    <source>
        <dbReference type="ARBA" id="ARBA00022839"/>
    </source>
</evidence>
<dbReference type="EMBL" id="KQ086260">
    <property type="protein sequence ID" value="KLO05859.1"/>
    <property type="molecule type" value="Genomic_DNA"/>
</dbReference>
<dbReference type="GO" id="GO:0006364">
    <property type="term" value="P:rRNA processing"/>
    <property type="evidence" value="ECO:0007669"/>
    <property type="project" value="UniProtKB-KW"/>
</dbReference>
<dbReference type="Proteomes" id="UP000053477">
    <property type="component" value="Unassembled WGS sequence"/>
</dbReference>
<sequence length="366" mass="40573">MVVGGKGKQTSTAAKASSNWQALQKKLSAKGKASIVKRKQTETNEIDGRPRKRPRTSDEPAPISSSEEFVRGSSQGNVQETSQRRSSVSLGKRKADASDSVESLRRMIIGQLEYDEEQRQPGKFVAIDCEMVGVGVDGSESSLARVSVVNFYGAVLLDEFVRQRERVVDYRTEFSGVRERDMIKALPFPEVQERVANLLKDRVLVGHAVFNDLKALLLSHPRNAIRDTQQCAGRHKLMKTRYPALRKLVQQELGTTIQSGEHSSVTDARATMALYRLHRKEWDKDFKSTYSNVDGSARKMEGKLDADMDSTKPSEGPKKRQKERSFPGGGRKGVSSGLSTILKRTTGGGTTAPRSVSSGTKWWQTL</sequence>
<keyword evidence="7" id="KW-0269">Exonuclease</keyword>
<keyword evidence="5" id="KW-0540">Nuclease</keyword>
<dbReference type="InterPro" id="IPR036397">
    <property type="entry name" value="RNaseH_sf"/>
</dbReference>
<reference evidence="12 13" key="1">
    <citation type="submission" date="2015-04" db="EMBL/GenBank/DDBJ databases">
        <title>Complete genome sequence of Schizopora paradoxa KUC8140, a cosmopolitan wood degrader in East Asia.</title>
        <authorList>
            <consortium name="DOE Joint Genome Institute"/>
            <person name="Min B."/>
            <person name="Park H."/>
            <person name="Jang Y."/>
            <person name="Kim J.-J."/>
            <person name="Kim K.H."/>
            <person name="Pangilinan J."/>
            <person name="Lipzen A."/>
            <person name="Riley R."/>
            <person name="Grigoriev I.V."/>
            <person name="Spatafora J.W."/>
            <person name="Choi I.-G."/>
        </authorList>
    </citation>
    <scope>NUCLEOTIDE SEQUENCE [LARGE SCALE GENOMIC DNA]</scope>
    <source>
        <strain evidence="12 13">KUC8140</strain>
    </source>
</reference>
<keyword evidence="8" id="KW-0539">Nucleus</keyword>
<evidence type="ECO:0000256" key="1">
    <source>
        <dbReference type="ARBA" id="ARBA00004123"/>
    </source>
</evidence>
<dbReference type="AlphaFoldDB" id="A0A0H2R239"/>
<feature type="region of interest" description="Disordered" evidence="10">
    <location>
        <begin position="1"/>
        <end position="96"/>
    </location>
</feature>
<evidence type="ECO:0000256" key="2">
    <source>
        <dbReference type="ARBA" id="ARBA00010489"/>
    </source>
</evidence>
<evidence type="ECO:0000256" key="3">
    <source>
        <dbReference type="ARBA" id="ARBA00016937"/>
    </source>
</evidence>
<accession>A0A0H2R239</accession>
<evidence type="ECO:0000256" key="9">
    <source>
        <dbReference type="ARBA" id="ARBA00025599"/>
    </source>
</evidence>
<keyword evidence="4" id="KW-0698">rRNA processing</keyword>
<comment type="similarity">
    <text evidence="2">Belongs to the REXO4 family.</text>
</comment>
<dbReference type="FunFam" id="3.30.420.10:FF:000007">
    <property type="entry name" value="Interferon-stimulated exonuclease gene 20"/>
    <property type="match status" value="1"/>
</dbReference>
<comment type="subcellular location">
    <subcellularLocation>
        <location evidence="1">Nucleus</location>
    </subcellularLocation>
</comment>
<feature type="compositionally biased region" description="Basic and acidic residues" evidence="10">
    <location>
        <begin position="297"/>
        <end position="318"/>
    </location>
</feature>
<dbReference type="Pfam" id="PF00929">
    <property type="entry name" value="RNase_T"/>
    <property type="match status" value="1"/>
</dbReference>
<evidence type="ECO:0000313" key="12">
    <source>
        <dbReference type="EMBL" id="KLO05859.1"/>
    </source>
</evidence>
<dbReference type="GO" id="GO:0003676">
    <property type="term" value="F:nucleic acid binding"/>
    <property type="evidence" value="ECO:0007669"/>
    <property type="project" value="InterPro"/>
</dbReference>
<evidence type="ECO:0000256" key="5">
    <source>
        <dbReference type="ARBA" id="ARBA00022722"/>
    </source>
</evidence>
<protein>
    <recommendedName>
        <fullName evidence="3">RNA exonuclease 4</fullName>
    </recommendedName>
</protein>
<keyword evidence="13" id="KW-1185">Reference proteome</keyword>
<gene>
    <name evidence="12" type="ORF">SCHPADRAFT_861976</name>
</gene>
<feature type="domain" description="Exonuclease" evidence="11">
    <location>
        <begin position="123"/>
        <end position="284"/>
    </location>
</feature>
<feature type="compositionally biased region" description="Basic and acidic residues" evidence="10">
    <location>
        <begin position="39"/>
        <end position="49"/>
    </location>
</feature>
<evidence type="ECO:0000256" key="8">
    <source>
        <dbReference type="ARBA" id="ARBA00023242"/>
    </source>
</evidence>
<comment type="function">
    <text evidence="9">Exoribonuclease involved in ribosome biosynthesis. Involved in the processing of ITS1, the internal transcribed spacer localized between the 18S and 5.8S rRNAs.</text>
</comment>
<evidence type="ECO:0000313" key="13">
    <source>
        <dbReference type="Proteomes" id="UP000053477"/>
    </source>
</evidence>
<dbReference type="GO" id="GO:0008408">
    <property type="term" value="F:3'-5' exonuclease activity"/>
    <property type="evidence" value="ECO:0007669"/>
    <property type="project" value="InterPro"/>
</dbReference>
<dbReference type="STRING" id="27342.A0A0H2R239"/>
<organism evidence="12 13">
    <name type="scientific">Schizopora paradoxa</name>
    <dbReference type="NCBI Taxonomy" id="27342"/>
    <lineage>
        <taxon>Eukaryota</taxon>
        <taxon>Fungi</taxon>
        <taxon>Dikarya</taxon>
        <taxon>Basidiomycota</taxon>
        <taxon>Agaricomycotina</taxon>
        <taxon>Agaricomycetes</taxon>
        <taxon>Hymenochaetales</taxon>
        <taxon>Schizoporaceae</taxon>
        <taxon>Schizopora</taxon>
    </lineage>
</organism>
<dbReference type="OrthoDB" id="8191639at2759"/>
<dbReference type="CDD" id="cd06144">
    <property type="entry name" value="REX4_like"/>
    <property type="match status" value="1"/>
</dbReference>
<evidence type="ECO:0000256" key="6">
    <source>
        <dbReference type="ARBA" id="ARBA00022801"/>
    </source>
</evidence>
<dbReference type="InterPro" id="IPR012337">
    <property type="entry name" value="RNaseH-like_sf"/>
</dbReference>
<dbReference type="InterPro" id="IPR047021">
    <property type="entry name" value="REXO1/3/4-like"/>
</dbReference>
<dbReference type="FunCoup" id="A0A0H2R239">
    <property type="interactions" value="604"/>
</dbReference>
<feature type="compositionally biased region" description="Polar residues" evidence="10">
    <location>
        <begin position="352"/>
        <end position="366"/>
    </location>
</feature>
<feature type="compositionally biased region" description="Polar residues" evidence="10">
    <location>
        <begin position="8"/>
        <end position="22"/>
    </location>
</feature>
<dbReference type="GO" id="GO:0005634">
    <property type="term" value="C:nucleus"/>
    <property type="evidence" value="ECO:0007669"/>
    <property type="project" value="UniProtKB-SubCell"/>
</dbReference>
<dbReference type="InterPro" id="IPR037431">
    <property type="entry name" value="REX4_DEDDh_dom"/>
</dbReference>
<keyword evidence="6" id="KW-0378">Hydrolase</keyword>
<dbReference type="InterPro" id="IPR013520">
    <property type="entry name" value="Ribonucl_H"/>
</dbReference>
<dbReference type="SMART" id="SM00479">
    <property type="entry name" value="EXOIII"/>
    <property type="match status" value="1"/>
</dbReference>
<feature type="compositionally biased region" description="Polar residues" evidence="10">
    <location>
        <begin position="63"/>
        <end position="89"/>
    </location>
</feature>
<name>A0A0H2R239_9AGAM</name>
<proteinExistence type="inferred from homology"/>
<dbReference type="PANTHER" id="PTHR12801">
    <property type="entry name" value="RNA EXONUCLEASE REXO1 / RECO3 FAMILY MEMBER-RELATED"/>
    <property type="match status" value="1"/>
</dbReference>
<evidence type="ECO:0000256" key="4">
    <source>
        <dbReference type="ARBA" id="ARBA00022552"/>
    </source>
</evidence>
<dbReference type="Gene3D" id="3.30.420.10">
    <property type="entry name" value="Ribonuclease H-like superfamily/Ribonuclease H"/>
    <property type="match status" value="1"/>
</dbReference>
<evidence type="ECO:0000256" key="10">
    <source>
        <dbReference type="SAM" id="MobiDB-lite"/>
    </source>
</evidence>
<evidence type="ECO:0000259" key="11">
    <source>
        <dbReference type="SMART" id="SM00479"/>
    </source>
</evidence>
<dbReference type="PANTHER" id="PTHR12801:SF45">
    <property type="entry name" value="RNA EXONUCLEASE 4"/>
    <property type="match status" value="1"/>
</dbReference>
<dbReference type="SUPFAM" id="SSF53098">
    <property type="entry name" value="Ribonuclease H-like"/>
    <property type="match status" value="1"/>
</dbReference>